<evidence type="ECO:0000313" key="2">
    <source>
        <dbReference type="EMBL" id="RZU35183.1"/>
    </source>
</evidence>
<evidence type="ECO:0000313" key="3">
    <source>
        <dbReference type="Proteomes" id="UP000292958"/>
    </source>
</evidence>
<sequence>MATLPHSAESFPDWSMKAKEMAAEAKVLSGSKLEQLVVRIQRHTGRPKETCWRFVIQYGIKNKPEYRRWTDPELDLVREELVKGTVEQVAKKLNRTPKAIRNMLRRNHLSLRDIRCDLFSVESLATVLRVRKSEVVHWIEQGWLEATVGCRGKRHFYIITPEALTKLYKEHRQDLLRRGIRNQALFEAYLQYCFSPKHTTGEQLLDVRRDKRERAAFAAVTAVGNDPIEDQEEEDDQDEEEFGPSLLDLQELDESTED</sequence>
<comment type="caution">
    <text evidence="2">The sequence shown here is derived from an EMBL/GenBank/DDBJ whole genome shotgun (WGS) entry which is preliminary data.</text>
</comment>
<accession>A0A4Q7YF28</accession>
<gene>
    <name evidence="2" type="ORF">BDD14_5940</name>
</gene>
<dbReference type="EMBL" id="SHKW01000003">
    <property type="protein sequence ID" value="RZU35183.1"/>
    <property type="molecule type" value="Genomic_DNA"/>
</dbReference>
<dbReference type="OrthoDB" id="109775at2"/>
<proteinExistence type="predicted"/>
<dbReference type="RefSeq" id="WP_130424402.1">
    <property type="nucleotide sequence ID" value="NZ_SHKW01000003.1"/>
</dbReference>
<name>A0A4Q7YF28_9BACT</name>
<organism evidence="2 3">
    <name type="scientific">Edaphobacter modestus</name>
    <dbReference type="NCBI Taxonomy" id="388466"/>
    <lineage>
        <taxon>Bacteria</taxon>
        <taxon>Pseudomonadati</taxon>
        <taxon>Acidobacteriota</taxon>
        <taxon>Terriglobia</taxon>
        <taxon>Terriglobales</taxon>
        <taxon>Acidobacteriaceae</taxon>
        <taxon>Edaphobacter</taxon>
    </lineage>
</organism>
<dbReference type="AlphaFoldDB" id="A0A4Q7YF28"/>
<feature type="compositionally biased region" description="Acidic residues" evidence="1">
    <location>
        <begin position="227"/>
        <end position="242"/>
    </location>
</feature>
<evidence type="ECO:0000256" key="1">
    <source>
        <dbReference type="SAM" id="MobiDB-lite"/>
    </source>
</evidence>
<protein>
    <submittedName>
        <fullName evidence="2">Uncharacterized protein</fullName>
    </submittedName>
</protein>
<reference evidence="2 3" key="1">
    <citation type="submission" date="2019-02" db="EMBL/GenBank/DDBJ databases">
        <title>Genomic Encyclopedia of Archaeal and Bacterial Type Strains, Phase II (KMG-II): from individual species to whole genera.</title>
        <authorList>
            <person name="Goeker M."/>
        </authorList>
    </citation>
    <scope>NUCLEOTIDE SEQUENCE [LARGE SCALE GENOMIC DNA]</scope>
    <source>
        <strain evidence="2 3">DSM 18101</strain>
    </source>
</reference>
<feature type="region of interest" description="Disordered" evidence="1">
    <location>
        <begin position="222"/>
        <end position="258"/>
    </location>
</feature>
<dbReference type="Proteomes" id="UP000292958">
    <property type="component" value="Unassembled WGS sequence"/>
</dbReference>
<keyword evidence="3" id="KW-1185">Reference proteome</keyword>